<dbReference type="InterPro" id="IPR003594">
    <property type="entry name" value="HATPase_dom"/>
</dbReference>
<evidence type="ECO:0000259" key="13">
    <source>
        <dbReference type="PROSITE" id="PS50885"/>
    </source>
</evidence>
<dbReference type="SMART" id="SM00387">
    <property type="entry name" value="HATPase_c"/>
    <property type="match status" value="1"/>
</dbReference>
<dbReference type="InterPro" id="IPR004358">
    <property type="entry name" value="Sig_transdc_His_kin-like_C"/>
</dbReference>
<dbReference type="PROSITE" id="PS50112">
    <property type="entry name" value="PAS"/>
    <property type="match status" value="1"/>
</dbReference>
<evidence type="ECO:0000256" key="1">
    <source>
        <dbReference type="ARBA" id="ARBA00000085"/>
    </source>
</evidence>
<evidence type="ECO:0000256" key="7">
    <source>
        <dbReference type="PROSITE-ProRule" id="PRU00169"/>
    </source>
</evidence>
<feature type="domain" description="PAS" evidence="11">
    <location>
        <begin position="267"/>
        <end position="312"/>
    </location>
</feature>
<dbReference type="SUPFAM" id="SSF47384">
    <property type="entry name" value="Homodimeric domain of signal transducing histidine kinase"/>
    <property type="match status" value="1"/>
</dbReference>
<evidence type="ECO:0000259" key="9">
    <source>
        <dbReference type="PROSITE" id="PS50109"/>
    </source>
</evidence>
<keyword evidence="8" id="KW-0812">Transmembrane</keyword>
<dbReference type="InterPro" id="IPR036890">
    <property type="entry name" value="HATPase_C_sf"/>
</dbReference>
<feature type="domain" description="PAC" evidence="12">
    <location>
        <begin position="355"/>
        <end position="407"/>
    </location>
</feature>
<dbReference type="InterPro" id="IPR001610">
    <property type="entry name" value="PAC"/>
</dbReference>
<evidence type="ECO:0000256" key="6">
    <source>
        <dbReference type="ARBA" id="ARBA00022777"/>
    </source>
</evidence>
<comment type="catalytic activity">
    <reaction evidence="1">
        <text>ATP + protein L-histidine = ADP + protein N-phospho-L-histidine.</text>
        <dbReference type="EC" id="2.7.13.3"/>
    </reaction>
</comment>
<evidence type="ECO:0000256" key="4">
    <source>
        <dbReference type="ARBA" id="ARBA00022553"/>
    </source>
</evidence>
<dbReference type="Pfam" id="PF02518">
    <property type="entry name" value="HATPase_c"/>
    <property type="match status" value="1"/>
</dbReference>
<name>A0A936F459_9BACT</name>
<dbReference type="Pfam" id="PF00989">
    <property type="entry name" value="PAS"/>
    <property type="match status" value="1"/>
</dbReference>
<evidence type="ECO:0000259" key="12">
    <source>
        <dbReference type="PROSITE" id="PS50113"/>
    </source>
</evidence>
<dbReference type="SUPFAM" id="SSF55874">
    <property type="entry name" value="ATPase domain of HSP90 chaperone/DNA topoisomerase II/histidine kinase"/>
    <property type="match status" value="1"/>
</dbReference>
<proteinExistence type="predicted"/>
<dbReference type="CDD" id="cd17546">
    <property type="entry name" value="REC_hyHK_CKI1_RcsC-like"/>
    <property type="match status" value="1"/>
</dbReference>
<feature type="transmembrane region" description="Helical" evidence="8">
    <location>
        <begin position="187"/>
        <end position="209"/>
    </location>
</feature>
<dbReference type="InterPro" id="IPR003661">
    <property type="entry name" value="HisK_dim/P_dom"/>
</dbReference>
<dbReference type="InterPro" id="IPR036097">
    <property type="entry name" value="HisK_dim/P_sf"/>
</dbReference>
<keyword evidence="8" id="KW-0472">Membrane</keyword>
<gene>
    <name evidence="14" type="ORF">IPN91_14495</name>
</gene>
<dbReference type="SUPFAM" id="SSF52172">
    <property type="entry name" value="CheY-like"/>
    <property type="match status" value="1"/>
</dbReference>
<dbReference type="Gene3D" id="3.30.450.20">
    <property type="entry name" value="PAS domain"/>
    <property type="match status" value="2"/>
</dbReference>
<evidence type="ECO:0000259" key="11">
    <source>
        <dbReference type="PROSITE" id="PS50112"/>
    </source>
</evidence>
<dbReference type="EMBL" id="JADKCH010000032">
    <property type="protein sequence ID" value="MBK8573789.1"/>
    <property type="molecule type" value="Genomic_DNA"/>
</dbReference>
<dbReference type="Gene3D" id="1.10.287.130">
    <property type="match status" value="1"/>
</dbReference>
<feature type="domain" description="Response regulatory" evidence="10">
    <location>
        <begin position="795"/>
        <end position="914"/>
    </location>
</feature>
<dbReference type="PROSITE" id="PS50885">
    <property type="entry name" value="HAMP"/>
    <property type="match status" value="1"/>
</dbReference>
<dbReference type="NCBIfam" id="TIGR00229">
    <property type="entry name" value="sensory_box"/>
    <property type="match status" value="2"/>
</dbReference>
<sequence length="991" mass="109133">MPFLNQRSIAAQVRVALGLLALLMLLGSLGMLVLARRAAHQASDVYRDHLQPMLWLMDVSEAYSVDITISFRMVRAGRMSPEEGLRRLQEGEAKARRNWAAFRAKRTTTPAIQETEEELARLQTVSQQLAAMLPGGMMSEELGVFGDHQWLPAVLSCARILERLRAEEDRRAEATIRGLERSSERTTLGGLALMLASLVLALGLGQGFAAHLRKGVNSLVARLRSVADGNLEPAPVAPGGSELASAERALNRTVAHLRQLMAENQAQKALERAILDGASAMIIGLDLDGRVSRWNHSAEQLLGYRADEVIGQATPELWRVPEEMAALAEEVGQRVGRPVAPGIETLQVAATLPGFATECRFRAKDGALIPVLLTISEVRSPEGILIGTMGVALDLRDLNRLRTELRASEERYRLLAERLPDVVYQAQSWPDGRRAWPFVSPQFQRFYGVDSGVLARDPDYSLNKVHPEDRAGFLAVLEEATRRMGPMAWEGRSFTERPGELKWIRVRRSPTLQPDGSLLWDGVLEDITRLKQSEEAIRLSEARAQEASRAKSAFLASMSHELRTPLSAILGYSRLMARDLGRSEEDRVQLEQVLRAGEHLLALINDVLSLSKIEAGRMELRTAVFAPAELVRELEALFRLSALSKGLAFEVEARGLPPQVEGDQPKLRQVLVNLLGNALKFTTHGTVRLSLSWRGGMGSFRVEDTGPGIPAEEQVQIFAAFHQTALGHTSGGTGLGLHISQALVALLGGQIRIDSQPGQGSRFDFDIPLPEPEGPIVLPSRGRVVRLAEGEAPRKLLIVDDRVENRDMLDRLLRLVGFRCSLAEHGAAGLEQWREGRPDLILMDLRMPVLDGFEAVAQLRRLEGELGWDRTPVLAISASVYDVSSEDLINLGFDAFLTKPIDEDQLFATLEELLGVHFERQALPGEAGPAPLDGLAQQHPDWRARFLDQVASGDLEAAESLLKELADSGVAEATRAALRAYNFEDILKQLR</sequence>
<dbReference type="EC" id="2.7.13.3" evidence="3"/>
<dbReference type="Pfam" id="PF00512">
    <property type="entry name" value="HisKA"/>
    <property type="match status" value="1"/>
</dbReference>
<dbReference type="InterPro" id="IPR035965">
    <property type="entry name" value="PAS-like_dom_sf"/>
</dbReference>
<dbReference type="SUPFAM" id="SSF55785">
    <property type="entry name" value="PYP-like sensor domain (PAS domain)"/>
    <property type="match status" value="2"/>
</dbReference>
<dbReference type="PROSITE" id="PS50113">
    <property type="entry name" value="PAC"/>
    <property type="match status" value="2"/>
</dbReference>
<dbReference type="PRINTS" id="PR00344">
    <property type="entry name" value="BCTRLSENSOR"/>
</dbReference>
<dbReference type="GO" id="GO:0000155">
    <property type="term" value="F:phosphorelay sensor kinase activity"/>
    <property type="evidence" value="ECO:0007669"/>
    <property type="project" value="InterPro"/>
</dbReference>
<comment type="caution">
    <text evidence="14">The sequence shown here is derived from an EMBL/GenBank/DDBJ whole genome shotgun (WGS) entry which is preliminary data.</text>
</comment>
<dbReference type="InterPro" id="IPR000014">
    <property type="entry name" value="PAS"/>
</dbReference>
<dbReference type="GO" id="GO:0016020">
    <property type="term" value="C:membrane"/>
    <property type="evidence" value="ECO:0007669"/>
    <property type="project" value="UniProtKB-SubCell"/>
</dbReference>
<dbReference type="Gene3D" id="3.30.565.10">
    <property type="entry name" value="Histidine kinase-like ATPase, C-terminal domain"/>
    <property type="match status" value="1"/>
</dbReference>
<dbReference type="InterPro" id="IPR003660">
    <property type="entry name" value="HAMP_dom"/>
</dbReference>
<feature type="domain" description="HAMP" evidence="13">
    <location>
        <begin position="210"/>
        <end position="262"/>
    </location>
</feature>
<dbReference type="InterPro" id="IPR013767">
    <property type="entry name" value="PAS_fold"/>
</dbReference>
<organism evidence="14 15">
    <name type="scientific">Candidatus Geothrix odensensis</name>
    <dbReference type="NCBI Taxonomy" id="2954440"/>
    <lineage>
        <taxon>Bacteria</taxon>
        <taxon>Pseudomonadati</taxon>
        <taxon>Acidobacteriota</taxon>
        <taxon>Holophagae</taxon>
        <taxon>Holophagales</taxon>
        <taxon>Holophagaceae</taxon>
        <taxon>Geothrix</taxon>
    </lineage>
</organism>
<reference evidence="14 15" key="1">
    <citation type="submission" date="2020-10" db="EMBL/GenBank/DDBJ databases">
        <title>Connecting structure to function with the recovery of over 1000 high-quality activated sludge metagenome-assembled genomes encoding full-length rRNA genes using long-read sequencing.</title>
        <authorList>
            <person name="Singleton C.M."/>
            <person name="Petriglieri F."/>
            <person name="Kristensen J.M."/>
            <person name="Kirkegaard R.H."/>
            <person name="Michaelsen T.Y."/>
            <person name="Andersen M.H."/>
            <person name="Karst S.M."/>
            <person name="Dueholm M.S."/>
            <person name="Nielsen P.H."/>
            <person name="Albertsen M."/>
        </authorList>
    </citation>
    <scope>NUCLEOTIDE SEQUENCE [LARGE SCALE GENOMIC DNA]</scope>
    <source>
        <strain evidence="14">OdNE_18-Q3-R46-58_MAXAC.008</strain>
    </source>
</reference>
<feature type="domain" description="Histidine kinase" evidence="9">
    <location>
        <begin position="557"/>
        <end position="771"/>
    </location>
</feature>
<evidence type="ECO:0000256" key="3">
    <source>
        <dbReference type="ARBA" id="ARBA00012438"/>
    </source>
</evidence>
<dbReference type="SMART" id="SM00388">
    <property type="entry name" value="HisKA"/>
    <property type="match status" value="1"/>
</dbReference>
<dbReference type="InterPro" id="IPR001789">
    <property type="entry name" value="Sig_transdc_resp-reg_receiver"/>
</dbReference>
<dbReference type="PROSITE" id="PS50110">
    <property type="entry name" value="RESPONSE_REGULATORY"/>
    <property type="match status" value="1"/>
</dbReference>
<dbReference type="CDD" id="cd00082">
    <property type="entry name" value="HisKA"/>
    <property type="match status" value="1"/>
</dbReference>
<feature type="modified residue" description="4-aspartylphosphate" evidence="7">
    <location>
        <position position="844"/>
    </location>
</feature>
<dbReference type="Pfam" id="PF00072">
    <property type="entry name" value="Response_reg"/>
    <property type="match status" value="1"/>
</dbReference>
<accession>A0A936F459</accession>
<dbReference type="PANTHER" id="PTHR43047">
    <property type="entry name" value="TWO-COMPONENT HISTIDINE PROTEIN KINASE"/>
    <property type="match status" value="1"/>
</dbReference>
<evidence type="ECO:0000256" key="5">
    <source>
        <dbReference type="ARBA" id="ARBA00022679"/>
    </source>
</evidence>
<dbReference type="CDD" id="cd16922">
    <property type="entry name" value="HATPase_EvgS-ArcB-TorS-like"/>
    <property type="match status" value="1"/>
</dbReference>
<dbReference type="GO" id="GO:0006355">
    <property type="term" value="P:regulation of DNA-templated transcription"/>
    <property type="evidence" value="ECO:0007669"/>
    <property type="project" value="InterPro"/>
</dbReference>
<keyword evidence="5" id="KW-0808">Transferase</keyword>
<dbReference type="SMART" id="SM00086">
    <property type="entry name" value="PAC"/>
    <property type="match status" value="1"/>
</dbReference>
<dbReference type="InterPro" id="IPR005467">
    <property type="entry name" value="His_kinase_dom"/>
</dbReference>
<dbReference type="Gene3D" id="3.40.50.2300">
    <property type="match status" value="1"/>
</dbReference>
<comment type="subcellular location">
    <subcellularLocation>
        <location evidence="2">Membrane</location>
    </subcellularLocation>
</comment>
<evidence type="ECO:0000259" key="10">
    <source>
        <dbReference type="PROSITE" id="PS50110"/>
    </source>
</evidence>
<evidence type="ECO:0000256" key="8">
    <source>
        <dbReference type="SAM" id="Phobius"/>
    </source>
</evidence>
<keyword evidence="6" id="KW-0418">Kinase</keyword>
<keyword evidence="8" id="KW-1133">Transmembrane helix</keyword>
<dbReference type="PROSITE" id="PS50109">
    <property type="entry name" value="HIS_KIN"/>
    <property type="match status" value="1"/>
</dbReference>
<dbReference type="AlphaFoldDB" id="A0A936F459"/>
<dbReference type="CDD" id="cd00130">
    <property type="entry name" value="PAS"/>
    <property type="match status" value="1"/>
</dbReference>
<evidence type="ECO:0000313" key="14">
    <source>
        <dbReference type="EMBL" id="MBK8573789.1"/>
    </source>
</evidence>
<dbReference type="InterPro" id="IPR011006">
    <property type="entry name" value="CheY-like_superfamily"/>
</dbReference>
<evidence type="ECO:0000313" key="15">
    <source>
        <dbReference type="Proteomes" id="UP000709959"/>
    </source>
</evidence>
<dbReference type="Proteomes" id="UP000709959">
    <property type="component" value="Unassembled WGS sequence"/>
</dbReference>
<dbReference type="SMART" id="SM00448">
    <property type="entry name" value="REC"/>
    <property type="match status" value="1"/>
</dbReference>
<keyword evidence="4 7" id="KW-0597">Phosphoprotein</keyword>
<protein>
    <recommendedName>
        <fullName evidence="3">histidine kinase</fullName>
        <ecNumber evidence="3">2.7.13.3</ecNumber>
    </recommendedName>
</protein>
<evidence type="ECO:0000256" key="2">
    <source>
        <dbReference type="ARBA" id="ARBA00004370"/>
    </source>
</evidence>
<dbReference type="SMART" id="SM00091">
    <property type="entry name" value="PAS"/>
    <property type="match status" value="2"/>
</dbReference>
<feature type="domain" description="PAC" evidence="12">
    <location>
        <begin position="487"/>
        <end position="539"/>
    </location>
</feature>
<dbReference type="InterPro" id="IPR000700">
    <property type="entry name" value="PAS-assoc_C"/>
</dbReference>